<dbReference type="GO" id="GO:0051301">
    <property type="term" value="P:cell division"/>
    <property type="evidence" value="ECO:0007669"/>
    <property type="project" value="InterPro"/>
</dbReference>
<feature type="transmembrane region" description="Helical" evidence="6">
    <location>
        <begin position="288"/>
        <end position="306"/>
    </location>
</feature>
<name>A0A9D1IF87_9FIRM</name>
<dbReference type="PANTHER" id="PTHR30474:SF3">
    <property type="entry name" value="PEPTIDOGLYCAN GLYCOSYLTRANSFERASE RODA"/>
    <property type="match status" value="1"/>
</dbReference>
<dbReference type="EMBL" id="DVMW01000026">
    <property type="protein sequence ID" value="HIU35706.1"/>
    <property type="molecule type" value="Genomic_DNA"/>
</dbReference>
<evidence type="ECO:0000256" key="3">
    <source>
        <dbReference type="ARBA" id="ARBA00022960"/>
    </source>
</evidence>
<organism evidence="7 8">
    <name type="scientific">Candidatus Fimenecus excrementigallinarum</name>
    <dbReference type="NCBI Taxonomy" id="2840816"/>
    <lineage>
        <taxon>Bacteria</taxon>
        <taxon>Bacillati</taxon>
        <taxon>Bacillota</taxon>
        <taxon>Clostridia</taxon>
        <taxon>Candidatus Fimenecus</taxon>
    </lineage>
</organism>
<feature type="transmembrane region" description="Helical" evidence="6">
    <location>
        <begin position="326"/>
        <end position="344"/>
    </location>
</feature>
<feature type="transmembrane region" description="Helical" evidence="6">
    <location>
        <begin position="106"/>
        <end position="125"/>
    </location>
</feature>
<proteinExistence type="predicted"/>
<evidence type="ECO:0000313" key="7">
    <source>
        <dbReference type="EMBL" id="HIU35706.1"/>
    </source>
</evidence>
<dbReference type="InterPro" id="IPR001182">
    <property type="entry name" value="FtsW/RodA"/>
</dbReference>
<dbReference type="GO" id="GO:0015648">
    <property type="term" value="F:lipid-linked peptidoglycan transporter activity"/>
    <property type="evidence" value="ECO:0007669"/>
    <property type="project" value="TreeGrafter"/>
</dbReference>
<reference evidence="7" key="2">
    <citation type="journal article" date="2021" name="PeerJ">
        <title>Extensive microbial diversity within the chicken gut microbiome revealed by metagenomics and culture.</title>
        <authorList>
            <person name="Gilroy R."/>
            <person name="Ravi A."/>
            <person name="Getino M."/>
            <person name="Pursley I."/>
            <person name="Horton D.L."/>
            <person name="Alikhan N.F."/>
            <person name="Baker D."/>
            <person name="Gharbi K."/>
            <person name="Hall N."/>
            <person name="Watson M."/>
            <person name="Adriaenssens E.M."/>
            <person name="Foster-Nyarko E."/>
            <person name="Jarju S."/>
            <person name="Secka A."/>
            <person name="Antonio M."/>
            <person name="Oren A."/>
            <person name="Chaudhuri R.R."/>
            <person name="La Ragione R."/>
            <person name="Hildebrand F."/>
            <person name="Pallen M.J."/>
        </authorList>
    </citation>
    <scope>NUCLEOTIDE SEQUENCE</scope>
    <source>
        <strain evidence="7">ChiGjej1B1-19959</strain>
    </source>
</reference>
<comment type="caution">
    <text evidence="7">The sequence shown here is derived from an EMBL/GenBank/DDBJ whole genome shotgun (WGS) entry which is preliminary data.</text>
</comment>
<feature type="transmembrane region" description="Helical" evidence="6">
    <location>
        <begin position="392"/>
        <end position="413"/>
    </location>
</feature>
<feature type="transmembrane region" description="Helical" evidence="6">
    <location>
        <begin position="81"/>
        <end position="100"/>
    </location>
</feature>
<dbReference type="GO" id="GO:0005886">
    <property type="term" value="C:plasma membrane"/>
    <property type="evidence" value="ECO:0007669"/>
    <property type="project" value="TreeGrafter"/>
</dbReference>
<dbReference type="Pfam" id="PF01098">
    <property type="entry name" value="FTSW_RODA_SPOVE"/>
    <property type="match status" value="1"/>
</dbReference>
<accession>A0A9D1IF87</accession>
<evidence type="ECO:0000256" key="6">
    <source>
        <dbReference type="SAM" id="Phobius"/>
    </source>
</evidence>
<sequence length="427" mass="47396">MAAKTKKKKQARARRYRKPVSWPLWLLFMTLFQLSCMLQIYINGTQESMVTLFTVYGVYIAAEWIYFFVFGVVLRRKSFEIELIAFFLTGLGLTLTTSVYPDRAFTQLAAVLMGIVVFIVMLWILGDTKRVIRLRMPVAVLAIAALGVTLLIGDEINGAKNWIILGDGVLSIQPSEIVKVAFVFVGAATLEHLQSTRSLTKYILFAGACIGMLFLMKDFGTALIFFFTFIVIAFLRSGDIKTIFLVCTAALLGGLGILTFRPYVANRFQTYRHVWEYAQTGGYQQVRLLIYSVSGGLFGLGIGNGRLRSVYAATEDLAFGMVCEEFGIIIAFAVLLTFVALVVYSIRYAAAARSAFYSIAALAASSLLLFQAALHVFGVTDLLPWTGVTLPFISRGGSSMLCCWGLAAFIKAIDVRTYRRYDKIARN</sequence>
<reference evidence="7" key="1">
    <citation type="submission" date="2020-10" db="EMBL/GenBank/DDBJ databases">
        <authorList>
            <person name="Gilroy R."/>
        </authorList>
    </citation>
    <scope>NUCLEOTIDE SEQUENCE</scope>
    <source>
        <strain evidence="7">ChiGjej1B1-19959</strain>
    </source>
</reference>
<evidence type="ECO:0000313" key="8">
    <source>
        <dbReference type="Proteomes" id="UP000824071"/>
    </source>
</evidence>
<dbReference type="GO" id="GO:0032153">
    <property type="term" value="C:cell division site"/>
    <property type="evidence" value="ECO:0007669"/>
    <property type="project" value="TreeGrafter"/>
</dbReference>
<evidence type="ECO:0000256" key="1">
    <source>
        <dbReference type="ARBA" id="ARBA00004141"/>
    </source>
</evidence>
<evidence type="ECO:0000256" key="4">
    <source>
        <dbReference type="ARBA" id="ARBA00022989"/>
    </source>
</evidence>
<feature type="transmembrane region" description="Helical" evidence="6">
    <location>
        <begin position="172"/>
        <end position="190"/>
    </location>
</feature>
<feature type="transmembrane region" description="Helical" evidence="6">
    <location>
        <begin position="20"/>
        <end position="42"/>
    </location>
</feature>
<evidence type="ECO:0000256" key="2">
    <source>
        <dbReference type="ARBA" id="ARBA00022692"/>
    </source>
</evidence>
<keyword evidence="3" id="KW-0133">Cell shape</keyword>
<keyword evidence="5 6" id="KW-0472">Membrane</keyword>
<dbReference type="GO" id="GO:0008360">
    <property type="term" value="P:regulation of cell shape"/>
    <property type="evidence" value="ECO:0007669"/>
    <property type="project" value="UniProtKB-KW"/>
</dbReference>
<feature type="transmembrane region" description="Helical" evidence="6">
    <location>
        <begin position="356"/>
        <end position="380"/>
    </location>
</feature>
<protein>
    <submittedName>
        <fullName evidence="7">FtsW/RodA/SpoVE family cell cycle protein</fullName>
    </submittedName>
</protein>
<comment type="subcellular location">
    <subcellularLocation>
        <location evidence="1">Membrane</location>
        <topology evidence="1">Multi-pass membrane protein</topology>
    </subcellularLocation>
</comment>
<keyword evidence="4 6" id="KW-1133">Transmembrane helix</keyword>
<feature type="transmembrane region" description="Helical" evidence="6">
    <location>
        <begin position="132"/>
        <end position="152"/>
    </location>
</feature>
<feature type="transmembrane region" description="Helical" evidence="6">
    <location>
        <begin position="240"/>
        <end position="260"/>
    </location>
</feature>
<feature type="transmembrane region" description="Helical" evidence="6">
    <location>
        <begin position="202"/>
        <end position="234"/>
    </location>
</feature>
<dbReference type="AlphaFoldDB" id="A0A9D1IF87"/>
<dbReference type="Proteomes" id="UP000824071">
    <property type="component" value="Unassembled WGS sequence"/>
</dbReference>
<dbReference type="PANTHER" id="PTHR30474">
    <property type="entry name" value="CELL CYCLE PROTEIN"/>
    <property type="match status" value="1"/>
</dbReference>
<feature type="transmembrane region" description="Helical" evidence="6">
    <location>
        <begin position="54"/>
        <end position="74"/>
    </location>
</feature>
<evidence type="ECO:0000256" key="5">
    <source>
        <dbReference type="ARBA" id="ARBA00023136"/>
    </source>
</evidence>
<keyword evidence="2 6" id="KW-0812">Transmembrane</keyword>
<gene>
    <name evidence="7" type="ORF">IAC53_03755</name>
</gene>